<dbReference type="InterPro" id="IPR009776">
    <property type="entry name" value="Spore_0_M"/>
</dbReference>
<sequence>MVLKRLLAGIGFGGASVETVVDTPVVTPGGTVRGTIMIEGGEVEQQIEQLTVGLQSKVETEVGDHEIKNNEEFHRVSVGGRLSLSPGRRLQVPFELPVPWETPLTLHRNRRLRPMQVGVNTRLHVENAVDPGDLDPVDIEPLPSQAAVLDSLESLGFAFKSADLERGRIRRTRQQLPFYQEIEYYSPRRYRGLNELELTMVTDHNGFEVVLELDKKSGLLFSEGRDTYHRFSVDHHSGAGHDWSGHLHQWIDSLAGTRNLL</sequence>
<accession>A0A918X7R9</accession>
<dbReference type="PANTHER" id="PTHR40053:SF1">
    <property type="entry name" value="SPORULATION-CONTROL PROTEIN SPO0M"/>
    <property type="match status" value="1"/>
</dbReference>
<gene>
    <name evidence="1" type="ORF">GCM10007147_06260</name>
</gene>
<evidence type="ECO:0000313" key="2">
    <source>
        <dbReference type="Proteomes" id="UP000654947"/>
    </source>
</evidence>
<dbReference type="Proteomes" id="UP000654947">
    <property type="component" value="Unassembled WGS sequence"/>
</dbReference>
<protein>
    <recommendedName>
        <fullName evidence="3">Sporulation protein</fullName>
    </recommendedName>
</protein>
<reference evidence="1 2" key="1">
    <citation type="journal article" date="2014" name="Int. J. Syst. Evol. Microbiol.">
        <title>Complete genome sequence of Corynebacterium casei LMG S-19264T (=DSM 44701T), isolated from a smear-ripened cheese.</title>
        <authorList>
            <consortium name="US DOE Joint Genome Institute (JGI-PGF)"/>
            <person name="Walter F."/>
            <person name="Albersmeier A."/>
            <person name="Kalinowski J."/>
            <person name="Ruckert C."/>
        </authorList>
    </citation>
    <scope>NUCLEOTIDE SEQUENCE [LARGE SCALE GENOMIC DNA]</scope>
    <source>
        <strain evidence="1 2">KCTC 19473</strain>
    </source>
</reference>
<comment type="caution">
    <text evidence="1">The sequence shown here is derived from an EMBL/GenBank/DDBJ whole genome shotgun (WGS) entry which is preliminary data.</text>
</comment>
<dbReference type="AlphaFoldDB" id="A0A918X7R9"/>
<dbReference type="Pfam" id="PF07070">
    <property type="entry name" value="Spo0M"/>
    <property type="match status" value="1"/>
</dbReference>
<proteinExistence type="predicted"/>
<evidence type="ECO:0008006" key="3">
    <source>
        <dbReference type="Google" id="ProtNLM"/>
    </source>
</evidence>
<dbReference type="RefSeq" id="WP_017574688.1">
    <property type="nucleotide sequence ID" value="NZ_BMXL01000002.1"/>
</dbReference>
<organism evidence="1 2">
    <name type="scientific">Nocardiopsis kunsanensis</name>
    <dbReference type="NCBI Taxonomy" id="141693"/>
    <lineage>
        <taxon>Bacteria</taxon>
        <taxon>Bacillati</taxon>
        <taxon>Actinomycetota</taxon>
        <taxon>Actinomycetes</taxon>
        <taxon>Streptosporangiales</taxon>
        <taxon>Nocardiopsidaceae</taxon>
        <taxon>Nocardiopsis</taxon>
    </lineage>
</organism>
<keyword evidence="2" id="KW-1185">Reference proteome</keyword>
<dbReference type="PANTHER" id="PTHR40053">
    <property type="entry name" value="SPORULATION-CONTROL PROTEIN SPO0M"/>
    <property type="match status" value="1"/>
</dbReference>
<evidence type="ECO:0000313" key="1">
    <source>
        <dbReference type="EMBL" id="GHD17278.1"/>
    </source>
</evidence>
<name>A0A918X7R9_9ACTN</name>
<dbReference type="EMBL" id="BMXL01000002">
    <property type="protein sequence ID" value="GHD17278.1"/>
    <property type="molecule type" value="Genomic_DNA"/>
</dbReference>